<dbReference type="InterPro" id="IPR050105">
    <property type="entry name" value="MoCo_biosynth_MoaA/MoaC"/>
</dbReference>
<dbReference type="EC" id="4.1.99.22" evidence="1 12"/>
<dbReference type="PROSITE" id="PS01305">
    <property type="entry name" value="MOAA_NIFB_PQQE"/>
    <property type="match status" value="1"/>
</dbReference>
<dbReference type="InterPro" id="IPR006638">
    <property type="entry name" value="Elp3/MiaA/NifB-like_rSAM"/>
</dbReference>
<dbReference type="CDD" id="cd21117">
    <property type="entry name" value="Twitch_MoaA"/>
    <property type="match status" value="1"/>
</dbReference>
<dbReference type="GO" id="GO:0005525">
    <property type="term" value="F:GTP binding"/>
    <property type="evidence" value="ECO:0007669"/>
    <property type="project" value="UniProtKB-UniRule"/>
</dbReference>
<comment type="cofactor">
    <cofactor evidence="12">
        <name>[4Fe-4S] cluster</name>
        <dbReference type="ChEBI" id="CHEBI:49883"/>
    </cofactor>
    <text evidence="12">Binds 2 [4Fe-4S] clusters. Binds 1 [4Fe-4S] cluster coordinated with 3 cysteines and an exchangeable S-adenosyl-L-methionine and 1 [4Fe-4S] cluster coordinated with 3 cysteines and the GTP-derived substrate.</text>
</comment>
<feature type="binding site" evidence="12">
    <location>
        <position position="25"/>
    </location>
    <ligand>
        <name>[4Fe-4S] cluster</name>
        <dbReference type="ChEBI" id="CHEBI:49883"/>
        <label>1</label>
        <note>4Fe-4S-S-AdoMet</note>
    </ligand>
</feature>
<feature type="binding site" evidence="12">
    <location>
        <begin position="257"/>
        <end position="259"/>
    </location>
    <ligand>
        <name>GTP</name>
        <dbReference type="ChEBI" id="CHEBI:37565"/>
    </ligand>
</feature>
<feature type="binding site" evidence="12">
    <location>
        <position position="190"/>
    </location>
    <ligand>
        <name>S-adenosyl-L-methionine</name>
        <dbReference type="ChEBI" id="CHEBI:59789"/>
    </ligand>
</feature>
<reference evidence="14" key="1">
    <citation type="journal article" date="2014" name="Int. J. Syst. Evol. Microbiol.">
        <title>Complete genome sequence of Corynebacterium casei LMG S-19264T (=DSM 44701T), isolated from a smear-ripened cheese.</title>
        <authorList>
            <consortium name="US DOE Joint Genome Institute (JGI-PGF)"/>
            <person name="Walter F."/>
            <person name="Albersmeier A."/>
            <person name="Kalinowski J."/>
            <person name="Ruckert C."/>
        </authorList>
    </citation>
    <scope>NUCLEOTIDE SEQUENCE</scope>
    <source>
        <strain evidence="14">KCTC 23732</strain>
    </source>
</reference>
<keyword evidence="10 12" id="KW-0456">Lyase</keyword>
<comment type="subunit">
    <text evidence="12">Monomer and homodimer.</text>
</comment>
<comment type="caution">
    <text evidence="14">The sequence shown here is derived from an EMBL/GenBank/DDBJ whole genome shotgun (WGS) entry which is preliminary data.</text>
</comment>
<dbReference type="GO" id="GO:0051539">
    <property type="term" value="F:4 iron, 4 sulfur cluster binding"/>
    <property type="evidence" value="ECO:0007669"/>
    <property type="project" value="UniProtKB-UniRule"/>
</dbReference>
<dbReference type="GO" id="GO:0006777">
    <property type="term" value="P:Mo-molybdopterin cofactor biosynthetic process"/>
    <property type="evidence" value="ECO:0007669"/>
    <property type="project" value="UniProtKB-UniRule"/>
</dbReference>
<dbReference type="NCBIfam" id="TIGR02666">
    <property type="entry name" value="moaA"/>
    <property type="match status" value="1"/>
</dbReference>
<dbReference type="SFLD" id="SFLDG01386">
    <property type="entry name" value="main_SPASM_domain-containing"/>
    <property type="match status" value="1"/>
</dbReference>
<gene>
    <name evidence="14" type="primary">moaA2</name>
    <name evidence="12" type="synonym">moaA</name>
    <name evidence="14" type="ORF">GCM10011450_21420</name>
</gene>
<feature type="binding site" evidence="12">
    <location>
        <position position="14"/>
    </location>
    <ligand>
        <name>GTP</name>
        <dbReference type="ChEBI" id="CHEBI:37565"/>
    </ligand>
</feature>
<dbReference type="PROSITE" id="PS51918">
    <property type="entry name" value="RADICAL_SAM"/>
    <property type="match status" value="1"/>
</dbReference>
<dbReference type="InterPro" id="IPR007197">
    <property type="entry name" value="rSAM"/>
</dbReference>
<feature type="binding site" evidence="12">
    <location>
        <position position="119"/>
    </location>
    <ligand>
        <name>S-adenosyl-L-methionine</name>
        <dbReference type="ChEBI" id="CHEBI:59789"/>
    </ligand>
</feature>
<keyword evidence="3 12" id="KW-0949">S-adenosyl-L-methionine</keyword>
<evidence type="ECO:0000256" key="5">
    <source>
        <dbReference type="ARBA" id="ARBA00022741"/>
    </source>
</evidence>
<dbReference type="SFLD" id="SFLDG01067">
    <property type="entry name" value="SPASM/twitch_domain_containing"/>
    <property type="match status" value="1"/>
</dbReference>
<dbReference type="SMART" id="SM00729">
    <property type="entry name" value="Elp3"/>
    <property type="match status" value="1"/>
</dbReference>
<feature type="binding site" evidence="12">
    <location>
        <position position="64"/>
    </location>
    <ligand>
        <name>GTP</name>
        <dbReference type="ChEBI" id="CHEBI:37565"/>
    </ligand>
</feature>
<keyword evidence="9 12" id="KW-0501">Molybdenum cofactor biosynthesis</keyword>
<organism evidence="14 15">
    <name type="scientific">Advenella faeciporci</name>
    <dbReference type="NCBI Taxonomy" id="797535"/>
    <lineage>
        <taxon>Bacteria</taxon>
        <taxon>Pseudomonadati</taxon>
        <taxon>Pseudomonadota</taxon>
        <taxon>Betaproteobacteria</taxon>
        <taxon>Burkholderiales</taxon>
        <taxon>Alcaligenaceae</taxon>
    </lineage>
</organism>
<evidence type="ECO:0000256" key="11">
    <source>
        <dbReference type="ARBA" id="ARBA00048697"/>
    </source>
</evidence>
<feature type="domain" description="Radical SAM core" evidence="13">
    <location>
        <begin position="5"/>
        <end position="228"/>
    </location>
</feature>
<feature type="binding site" evidence="12">
    <location>
        <position position="255"/>
    </location>
    <ligand>
        <name>[4Fe-4S] cluster</name>
        <dbReference type="ChEBI" id="CHEBI:49883"/>
        <label>2</label>
        <note>4Fe-4S-substrate</note>
    </ligand>
</feature>
<dbReference type="InterPro" id="IPR013483">
    <property type="entry name" value="MoaA"/>
</dbReference>
<dbReference type="NCBIfam" id="NF001199">
    <property type="entry name" value="PRK00164.2-1"/>
    <property type="match status" value="1"/>
</dbReference>
<comment type="function">
    <text evidence="12">Catalyzes the cyclization of GTP to (8S)-3',8-cyclo-7,8-dihydroguanosine 5'-triphosphate.</text>
</comment>
<dbReference type="Pfam" id="PF04055">
    <property type="entry name" value="Radical_SAM"/>
    <property type="match status" value="1"/>
</dbReference>
<evidence type="ECO:0000256" key="12">
    <source>
        <dbReference type="HAMAP-Rule" id="MF_01225"/>
    </source>
</evidence>
<name>A0A918JPE7_9BURK</name>
<dbReference type="InterPro" id="IPR013785">
    <property type="entry name" value="Aldolase_TIM"/>
</dbReference>
<keyword evidence="8 12" id="KW-0342">GTP-binding</keyword>
<sequence length="324" mass="36815">MLIDRFGRKIDYLRISLIDKCDLRCSYCIPKGFKEFERPANWLSFDEIVRVVAAFARMGTRRFRLTGGEPLLRKDLPELVARLSALEGVQDLSMSTNGTQLKKYAQPLRDAGLHRLNVSLDSLRRECVEEISGSDSLSKVMAGLDAARQAGFTRIKINMVPLAGINISDIEDMIQYCIQNQFVLRLIEVMPMGVTGQKQVPVDLQDIIEQVKDKFGLQESNKVWGGGPARYWETPNSDFTLGFITPKSQHFCETCNRVRLAVDGHLYLCLGQEDKLNLLPYLRDNCTDVELEQAIREAIELKPERHEFNTQPEKIIRIMSMTGG</sequence>
<evidence type="ECO:0000256" key="8">
    <source>
        <dbReference type="ARBA" id="ARBA00023134"/>
    </source>
</evidence>
<evidence type="ECO:0000256" key="2">
    <source>
        <dbReference type="ARBA" id="ARBA00022485"/>
    </source>
</evidence>
<dbReference type="CDD" id="cd01335">
    <property type="entry name" value="Radical_SAM"/>
    <property type="match status" value="1"/>
</dbReference>
<evidence type="ECO:0000256" key="9">
    <source>
        <dbReference type="ARBA" id="ARBA00023150"/>
    </source>
</evidence>
<accession>A0A918JPE7</accession>
<dbReference type="GO" id="GO:0061798">
    <property type="term" value="F:GTP 3',8'-cyclase activity"/>
    <property type="evidence" value="ECO:0007669"/>
    <property type="project" value="UniProtKB-UniRule"/>
</dbReference>
<dbReference type="RefSeq" id="WP_189385543.1">
    <property type="nucleotide sequence ID" value="NZ_BAABFY010000005.1"/>
</dbReference>
<dbReference type="GO" id="GO:0046872">
    <property type="term" value="F:metal ion binding"/>
    <property type="evidence" value="ECO:0007669"/>
    <property type="project" value="UniProtKB-KW"/>
</dbReference>
<protein>
    <recommendedName>
        <fullName evidence="1 12">GTP 3',8-cyclase</fullName>
        <ecNumber evidence="1 12">4.1.99.22</ecNumber>
    </recommendedName>
    <alternativeName>
        <fullName evidence="12">Molybdenum cofactor biosynthesis protein A</fullName>
    </alternativeName>
</protein>
<evidence type="ECO:0000256" key="3">
    <source>
        <dbReference type="ARBA" id="ARBA00022691"/>
    </source>
</evidence>
<dbReference type="PANTHER" id="PTHR22960">
    <property type="entry name" value="MOLYBDOPTERIN COFACTOR SYNTHESIS PROTEIN A"/>
    <property type="match status" value="1"/>
</dbReference>
<dbReference type="EMBL" id="BMYS01000016">
    <property type="protein sequence ID" value="GGW90957.1"/>
    <property type="molecule type" value="Genomic_DNA"/>
</dbReference>
<keyword evidence="4 12" id="KW-0479">Metal-binding</keyword>
<dbReference type="AlphaFoldDB" id="A0A918JPE7"/>
<proteinExistence type="inferred from homology"/>
<keyword evidence="6 12" id="KW-0408">Iron</keyword>
<dbReference type="InterPro" id="IPR040064">
    <property type="entry name" value="MoaA-like"/>
</dbReference>
<dbReference type="PANTHER" id="PTHR22960:SF0">
    <property type="entry name" value="MOLYBDENUM COFACTOR BIOSYNTHESIS PROTEIN 1"/>
    <property type="match status" value="1"/>
</dbReference>
<comment type="pathway">
    <text evidence="12">Cofactor biosynthesis; molybdopterin biosynthesis.</text>
</comment>
<dbReference type="InterPro" id="IPR010505">
    <property type="entry name" value="MoaA_twitch"/>
</dbReference>
<feature type="binding site" evidence="12">
    <location>
        <position position="156"/>
    </location>
    <ligand>
        <name>GTP</name>
        <dbReference type="ChEBI" id="CHEBI:37565"/>
    </ligand>
</feature>
<dbReference type="SFLD" id="SFLDG01383">
    <property type="entry name" value="cyclic_pyranopterin_phosphate"/>
    <property type="match status" value="1"/>
</dbReference>
<evidence type="ECO:0000256" key="6">
    <source>
        <dbReference type="ARBA" id="ARBA00023004"/>
    </source>
</evidence>
<dbReference type="GO" id="GO:0061799">
    <property type="term" value="F:cyclic pyranopterin monophosphate synthase activity"/>
    <property type="evidence" value="ECO:0007669"/>
    <property type="project" value="TreeGrafter"/>
</dbReference>
<dbReference type="InterPro" id="IPR058240">
    <property type="entry name" value="rSAM_sf"/>
</dbReference>
<evidence type="ECO:0000256" key="1">
    <source>
        <dbReference type="ARBA" id="ARBA00012167"/>
    </source>
</evidence>
<feature type="binding site" evidence="12">
    <location>
        <position position="252"/>
    </location>
    <ligand>
        <name>[4Fe-4S] cluster</name>
        <dbReference type="ChEBI" id="CHEBI:49883"/>
        <label>2</label>
        <note>4Fe-4S-substrate</note>
    </ligand>
</feature>
<dbReference type="SFLD" id="SFLDS00029">
    <property type="entry name" value="Radical_SAM"/>
    <property type="match status" value="1"/>
</dbReference>
<comment type="catalytic activity">
    <reaction evidence="11 12">
        <text>GTP + AH2 + S-adenosyl-L-methionine = (8S)-3',8-cyclo-7,8-dihydroguanosine 5'-triphosphate + 5'-deoxyadenosine + L-methionine + A + H(+)</text>
        <dbReference type="Rhea" id="RHEA:49576"/>
        <dbReference type="ChEBI" id="CHEBI:13193"/>
        <dbReference type="ChEBI" id="CHEBI:15378"/>
        <dbReference type="ChEBI" id="CHEBI:17319"/>
        <dbReference type="ChEBI" id="CHEBI:17499"/>
        <dbReference type="ChEBI" id="CHEBI:37565"/>
        <dbReference type="ChEBI" id="CHEBI:57844"/>
        <dbReference type="ChEBI" id="CHEBI:59789"/>
        <dbReference type="ChEBI" id="CHEBI:131766"/>
        <dbReference type="EC" id="4.1.99.22"/>
    </reaction>
</comment>
<evidence type="ECO:0000256" key="4">
    <source>
        <dbReference type="ARBA" id="ARBA00022723"/>
    </source>
</evidence>
<evidence type="ECO:0000313" key="14">
    <source>
        <dbReference type="EMBL" id="GGW90957.1"/>
    </source>
</evidence>
<comment type="similarity">
    <text evidence="12">Belongs to the radical SAM superfamily. MoaA family.</text>
</comment>
<evidence type="ECO:0000259" key="13">
    <source>
        <dbReference type="PROSITE" id="PS51918"/>
    </source>
</evidence>
<dbReference type="Pfam" id="PF06463">
    <property type="entry name" value="Mob_synth_C"/>
    <property type="match status" value="1"/>
</dbReference>
<keyword evidence="15" id="KW-1185">Reference proteome</keyword>
<reference evidence="14" key="2">
    <citation type="submission" date="2020-09" db="EMBL/GenBank/DDBJ databases">
        <authorList>
            <person name="Sun Q."/>
            <person name="Kim S."/>
        </authorList>
    </citation>
    <scope>NUCLEOTIDE SEQUENCE</scope>
    <source>
        <strain evidence="14">KCTC 23732</strain>
    </source>
</reference>
<keyword evidence="5 12" id="KW-0547">Nucleotide-binding</keyword>
<keyword evidence="2 12" id="KW-0004">4Fe-4S</keyword>
<dbReference type="Proteomes" id="UP000608345">
    <property type="component" value="Unassembled WGS sequence"/>
</dbReference>
<dbReference type="GO" id="GO:1904047">
    <property type="term" value="F:S-adenosyl-L-methionine binding"/>
    <property type="evidence" value="ECO:0007669"/>
    <property type="project" value="UniProtKB-UniRule"/>
</dbReference>
<feature type="binding site" evidence="12">
    <location>
        <position position="68"/>
    </location>
    <ligand>
        <name>S-adenosyl-L-methionine</name>
        <dbReference type="ChEBI" id="CHEBI:59789"/>
    </ligand>
</feature>
<dbReference type="Gene3D" id="3.20.20.70">
    <property type="entry name" value="Aldolase class I"/>
    <property type="match status" value="1"/>
</dbReference>
<feature type="binding site" evidence="12">
    <location>
        <position position="269"/>
    </location>
    <ligand>
        <name>[4Fe-4S] cluster</name>
        <dbReference type="ChEBI" id="CHEBI:49883"/>
        <label>2</label>
        <note>4Fe-4S-substrate</note>
    </ligand>
</feature>
<feature type="binding site" evidence="12">
    <location>
        <position position="28"/>
    </location>
    <ligand>
        <name>[4Fe-4S] cluster</name>
        <dbReference type="ChEBI" id="CHEBI:49883"/>
        <label>1</label>
        <note>4Fe-4S-S-AdoMet</note>
    </ligand>
</feature>
<feature type="binding site" evidence="12">
    <location>
        <position position="95"/>
    </location>
    <ligand>
        <name>GTP</name>
        <dbReference type="ChEBI" id="CHEBI:37565"/>
    </ligand>
</feature>
<dbReference type="HAMAP" id="MF_01225_B">
    <property type="entry name" value="MoaA_B"/>
    <property type="match status" value="1"/>
</dbReference>
<evidence type="ECO:0000256" key="7">
    <source>
        <dbReference type="ARBA" id="ARBA00023014"/>
    </source>
</evidence>
<evidence type="ECO:0000256" key="10">
    <source>
        <dbReference type="ARBA" id="ARBA00023239"/>
    </source>
</evidence>
<keyword evidence="7 12" id="KW-0411">Iron-sulfur</keyword>
<evidence type="ECO:0000313" key="15">
    <source>
        <dbReference type="Proteomes" id="UP000608345"/>
    </source>
</evidence>
<feature type="binding site" evidence="12">
    <location>
        <position position="21"/>
    </location>
    <ligand>
        <name>[4Fe-4S] cluster</name>
        <dbReference type="ChEBI" id="CHEBI:49883"/>
        <label>1</label>
        <note>4Fe-4S-S-AdoMet</note>
    </ligand>
</feature>
<dbReference type="SUPFAM" id="SSF102114">
    <property type="entry name" value="Radical SAM enzymes"/>
    <property type="match status" value="1"/>
</dbReference>
<dbReference type="InterPro" id="IPR000385">
    <property type="entry name" value="MoaA_NifB_PqqE_Fe-S-bd_CS"/>
</dbReference>
<feature type="binding site" evidence="12">
    <location>
        <position position="27"/>
    </location>
    <ligand>
        <name>S-adenosyl-L-methionine</name>
        <dbReference type="ChEBI" id="CHEBI:59789"/>
    </ligand>
</feature>